<reference evidence="3" key="1">
    <citation type="submission" date="2019-03" db="EMBL/GenBank/DDBJ databases">
        <title>Lake Tanganyika Metagenome-Assembled Genomes (MAGs).</title>
        <authorList>
            <person name="Tran P."/>
        </authorList>
    </citation>
    <scope>NUCLEOTIDE SEQUENCE</scope>
    <source>
        <strain evidence="3">K_DeepCast_150m_m2_040</strain>
    </source>
</reference>
<evidence type="ECO:0000313" key="3">
    <source>
        <dbReference type="EMBL" id="MBM3330433.1"/>
    </source>
</evidence>
<sequence length="399" mass="45045">MPLLDLRPQAVRRTPAQMVEHLKSFNLDLKFSAGIWFFSPSESRFHKKHGPDLSIEQRLEIARGLKEYGLAGLEAHYPNEINEENEKLWRDFCADSGMRLVTVVPLLFRSPKFEFGSLSSPLPEARKAAIEVTRRAFEMNCRMDTDFCVVWPGIDGYENPFGMDFAAMRDRFADGLAEAMDCVPGVRVAFEPKPYEPRGRIIFGTTPEGLLLCHMVEERLQNPENRRLLVEGHALVGMNPEVGHALMAYEDLPYAYSWPLSEGRLCHMHLNSQPLGNFDQDLNVGTVAPEQIEALLYVLKMHGYQGWFGIDINPERMPVDMGLRISMDALRAANDRITDLDHESVVFAVNHPDKARGWLEGYLVRARAPHPERLAQLLPVGPQASSHKPQASDRTGGSE</sequence>
<dbReference type="InterPro" id="IPR013022">
    <property type="entry name" value="Xyl_isomerase-like_TIM-brl"/>
</dbReference>
<comment type="caution">
    <text evidence="3">The sequence shown here is derived from an EMBL/GenBank/DDBJ whole genome shotgun (WGS) entry which is preliminary data.</text>
</comment>
<dbReference type="Gene3D" id="3.20.20.150">
    <property type="entry name" value="Divalent-metal-dependent TIM barrel enzymes"/>
    <property type="match status" value="1"/>
</dbReference>
<feature type="domain" description="Xylose isomerase-like TIM barrel" evidence="2">
    <location>
        <begin position="65"/>
        <end position="331"/>
    </location>
</feature>
<evidence type="ECO:0000256" key="1">
    <source>
        <dbReference type="SAM" id="MobiDB-lite"/>
    </source>
</evidence>
<proteinExistence type="predicted"/>
<gene>
    <name evidence="3" type="ORF">FJY68_01120</name>
</gene>
<dbReference type="SUPFAM" id="SSF51658">
    <property type="entry name" value="Xylose isomerase-like"/>
    <property type="match status" value="1"/>
</dbReference>
<protein>
    <submittedName>
        <fullName evidence="3">TIM barrel protein</fullName>
    </submittedName>
</protein>
<organism evidence="3 4">
    <name type="scientific">candidate division WOR-3 bacterium</name>
    <dbReference type="NCBI Taxonomy" id="2052148"/>
    <lineage>
        <taxon>Bacteria</taxon>
        <taxon>Bacteria division WOR-3</taxon>
    </lineage>
</organism>
<dbReference type="Pfam" id="PF01261">
    <property type="entry name" value="AP_endonuc_2"/>
    <property type="match status" value="1"/>
</dbReference>
<dbReference type="Proteomes" id="UP000779900">
    <property type="component" value="Unassembled WGS sequence"/>
</dbReference>
<accession>A0A938BSZ3</accession>
<evidence type="ECO:0000313" key="4">
    <source>
        <dbReference type="Proteomes" id="UP000779900"/>
    </source>
</evidence>
<name>A0A938BSZ3_UNCW3</name>
<feature type="compositionally biased region" description="Polar residues" evidence="1">
    <location>
        <begin position="383"/>
        <end position="399"/>
    </location>
</feature>
<dbReference type="InterPro" id="IPR036237">
    <property type="entry name" value="Xyl_isomerase-like_sf"/>
</dbReference>
<dbReference type="EMBL" id="VGIR01000003">
    <property type="protein sequence ID" value="MBM3330433.1"/>
    <property type="molecule type" value="Genomic_DNA"/>
</dbReference>
<feature type="region of interest" description="Disordered" evidence="1">
    <location>
        <begin position="377"/>
        <end position="399"/>
    </location>
</feature>
<evidence type="ECO:0000259" key="2">
    <source>
        <dbReference type="Pfam" id="PF01261"/>
    </source>
</evidence>
<dbReference type="AlphaFoldDB" id="A0A938BSZ3"/>